<dbReference type="EMBL" id="JACXST010000002">
    <property type="protein sequence ID" value="MBD9361996.1"/>
    <property type="molecule type" value="Genomic_DNA"/>
</dbReference>
<dbReference type="InterPro" id="IPR016134">
    <property type="entry name" value="Dockerin_dom"/>
</dbReference>
<dbReference type="InterPro" id="IPR036439">
    <property type="entry name" value="Dockerin_dom_sf"/>
</dbReference>
<dbReference type="PROSITE" id="PS00018">
    <property type="entry name" value="EF_HAND_1"/>
    <property type="match status" value="1"/>
</dbReference>
<dbReference type="Pfam" id="PF00404">
    <property type="entry name" value="Dockerin_1"/>
    <property type="match status" value="1"/>
</dbReference>
<feature type="domain" description="Dockerin" evidence="1">
    <location>
        <begin position="1078"/>
        <end position="1141"/>
    </location>
</feature>
<dbReference type="PROSITE" id="PS51766">
    <property type="entry name" value="DOCKERIN"/>
    <property type="match status" value="1"/>
</dbReference>
<sequence>MLLLVPVARAAQQDGDDRATAPQTPRILFRSALGPRTSPFDPPTQDVFFTDGGAGLDTGCTFNNDPGHPLVISVVIDKFVGDVDANGYLVNPAPLVSAGIIPATVDIIMPAYDIDVNGTPPPERDEALFNGQSLGFLTGDNNIWKLNSFSVDIRKIKFPSRPASGGNVVPVINKVQINVDTLSSGRWCAAIDWVALVIPVRPKLALELKVIDGNKIRQNAGSATIDTIYQQDFDAACNVSTRIGPINEYPFSGPATSGLFGWFSGESKLRAKLKTCPENSIDPPEIKADWTTSGGGPGGTTTWNGFEGDVTVKMPGNVGSYTVDFTYTVNGTQSLTASRKLFVTKGTPLGIVDPPRLTWYEKATDWASGQSGDDAIIKGVLDGLYSFGGANWRYGYCNFVPGAIASRYGCINAFGVPIPVIPKCMWEELLVDPITCNYSDCYVFSDVLTHMTATLGVSGLSAVPPVTAPGDNHFITSGSPSLDPAFRGSAKPLGGGAFDRYYFSSHSLVKRGWFFPDYYDATFDGVYGNKTQFIAFNLTGATANDAGGREYFITSEGARVYDLFSSHYDGWGDYEYTLPAAPAPRLLAPVVMAMVSTELQLPGTASFRTLDSNGDGVYEGLAADIDVEVLTAGTYTIVGRLEKNRNVVANRPAYESQLSSRVTFEASATGRRKVTIVFSGELIYQSGQDGPYDLVLRGNNINTSLQTPAYDHRSFGEILTAITAVSDRGIDQNNDGKLEGIRADVDVSGRTAGNYRLLGALIKNGTTLVNANADVSIVAGQQTISLTIPGLPLKRSGQDGPYEGVVSLIDSNSHTVSDFDFVTAAYPARNFASVIEPVGAQSDQGVDSNGNGLYDTLSVSFGASFSRGGTFLLTGTLGNAAGTNTVFSEQLITVTPGVRQVTLNFAGPDIYGQRIDGPYRIEVSLRDPSSQEVIDRLALPEETKGYQYTDFDPTRNVSAITLTGASNDNGVDTDGNGLFNQLHVGVAVKLINSGTYEWSARLVDSRGTEIGFYTRRASLNAGNSQIDFVFDGTRIGKNGRDGPYFVKSLLMYGTNTNLVATDVAATSAYKASEFEGYVAKMPGDINLDGKLDQADVALFQQSLGSVVGDPKYNPDADLDGDGRVTVNDLRILRDLIRKSKL</sequence>
<organism evidence="2 3">
    <name type="scientific">Methylomonas fluvii</name>
    <dbReference type="NCBI Taxonomy" id="1854564"/>
    <lineage>
        <taxon>Bacteria</taxon>
        <taxon>Pseudomonadati</taxon>
        <taxon>Pseudomonadota</taxon>
        <taxon>Gammaproteobacteria</taxon>
        <taxon>Methylococcales</taxon>
        <taxon>Methylococcaceae</taxon>
        <taxon>Methylomonas</taxon>
    </lineage>
</organism>
<dbReference type="InterPro" id="IPR018247">
    <property type="entry name" value="EF_Hand_1_Ca_BS"/>
</dbReference>
<dbReference type="Gene3D" id="1.10.1330.10">
    <property type="entry name" value="Dockerin domain"/>
    <property type="match status" value="1"/>
</dbReference>
<reference evidence="2 3" key="1">
    <citation type="submission" date="2020-09" db="EMBL/GenBank/DDBJ databases">
        <title>Methylomonas albis sp. nov. and Methylomonas fluvii sp. nov.: Two cold-adapted methanotrophs from the River Elbe and an amended description of Methylovulum psychrotolerans strain Eb1.</title>
        <authorList>
            <person name="Bussmann I.K."/>
            <person name="Klings K.-W."/>
            <person name="Warnstedt J."/>
            <person name="Hoppert M."/>
            <person name="Saborowski A."/>
            <person name="Horn F."/>
            <person name="Liebner S."/>
        </authorList>
    </citation>
    <scope>NUCLEOTIDE SEQUENCE [LARGE SCALE GENOMIC DNA]</scope>
    <source>
        <strain evidence="2 3">EbB</strain>
    </source>
</reference>
<dbReference type="Proteomes" id="UP000641152">
    <property type="component" value="Unassembled WGS sequence"/>
</dbReference>
<accession>A0ABR9DFX9</accession>
<keyword evidence="3" id="KW-1185">Reference proteome</keyword>
<comment type="caution">
    <text evidence="2">The sequence shown here is derived from an EMBL/GenBank/DDBJ whole genome shotgun (WGS) entry which is preliminary data.</text>
</comment>
<evidence type="ECO:0000259" key="1">
    <source>
        <dbReference type="PROSITE" id="PS51766"/>
    </source>
</evidence>
<dbReference type="RefSeq" id="WP_192394746.1">
    <property type="nucleotide sequence ID" value="NZ_CAJHIU010000002.1"/>
</dbReference>
<evidence type="ECO:0000313" key="3">
    <source>
        <dbReference type="Proteomes" id="UP000641152"/>
    </source>
</evidence>
<protein>
    <recommendedName>
        <fullName evidence="1">Dockerin domain-containing protein</fullName>
    </recommendedName>
</protein>
<dbReference type="InterPro" id="IPR002105">
    <property type="entry name" value="Dockerin_1_rpt"/>
</dbReference>
<dbReference type="CDD" id="cd14256">
    <property type="entry name" value="Dockerin_I"/>
    <property type="match status" value="1"/>
</dbReference>
<dbReference type="SUPFAM" id="SSF63446">
    <property type="entry name" value="Type I dockerin domain"/>
    <property type="match status" value="1"/>
</dbReference>
<evidence type="ECO:0000313" key="2">
    <source>
        <dbReference type="EMBL" id="MBD9361996.1"/>
    </source>
</evidence>
<gene>
    <name evidence="2" type="ORF">EBB_16035</name>
</gene>
<proteinExistence type="predicted"/>
<name>A0ABR9DFX9_9GAMM</name>